<evidence type="ECO:0000313" key="4">
    <source>
        <dbReference type="Proteomes" id="UP000278627"/>
    </source>
</evidence>
<reference evidence="5" key="1">
    <citation type="submission" date="2017-02" db="UniProtKB">
        <authorList>
            <consortium name="WormBaseParasite"/>
        </authorList>
    </citation>
    <scope>IDENTIFICATION</scope>
</reference>
<sequence length="153" mass="17504">MANQFFRFLLLVFSTVFSHTTVAFIWNDDRIVNLPGLTFKPNFEQYSGFLPTKTGNFLHYWLIESQNNPSNDPLVLWFNGGLGCNSLDGPLAQIGPFRVNQDGESLFENIYSWNKVANLIFLESPYGIGFSYRNTSIPSDVIWDDDMVDFINV</sequence>
<dbReference type="Gene3D" id="3.40.50.1820">
    <property type="entry name" value="alpha/beta hydrolase"/>
    <property type="match status" value="1"/>
</dbReference>
<evidence type="ECO:0000313" key="5">
    <source>
        <dbReference type="WBParaSite" id="BPAG_0000446601-mRNA-1"/>
    </source>
</evidence>
<dbReference type="Pfam" id="PF00450">
    <property type="entry name" value="Peptidase_S10"/>
    <property type="match status" value="1"/>
</dbReference>
<dbReference type="InterPro" id="IPR001563">
    <property type="entry name" value="Peptidase_S10"/>
</dbReference>
<dbReference type="GO" id="GO:0004185">
    <property type="term" value="F:serine-type carboxypeptidase activity"/>
    <property type="evidence" value="ECO:0007669"/>
    <property type="project" value="InterPro"/>
</dbReference>
<dbReference type="PANTHER" id="PTHR11802:SF201">
    <property type="entry name" value="CARBOXYPEPTIDASE"/>
    <property type="match status" value="1"/>
</dbReference>
<accession>A0A0N4T8C9</accession>
<dbReference type="PANTHER" id="PTHR11802">
    <property type="entry name" value="SERINE PROTEASE FAMILY S10 SERINE CARBOXYPEPTIDASE"/>
    <property type="match status" value="1"/>
</dbReference>
<organism evidence="5">
    <name type="scientific">Brugia pahangi</name>
    <name type="common">Filarial nematode worm</name>
    <dbReference type="NCBI Taxonomy" id="6280"/>
    <lineage>
        <taxon>Eukaryota</taxon>
        <taxon>Metazoa</taxon>
        <taxon>Ecdysozoa</taxon>
        <taxon>Nematoda</taxon>
        <taxon>Chromadorea</taxon>
        <taxon>Rhabditida</taxon>
        <taxon>Spirurina</taxon>
        <taxon>Spiruromorpha</taxon>
        <taxon>Filarioidea</taxon>
        <taxon>Onchocercidae</taxon>
        <taxon>Brugia</taxon>
    </lineage>
</organism>
<dbReference type="SUPFAM" id="SSF53474">
    <property type="entry name" value="alpha/beta-Hydrolases"/>
    <property type="match status" value="1"/>
</dbReference>
<dbReference type="WBParaSite" id="BPAG_0000446601-mRNA-1">
    <property type="protein sequence ID" value="BPAG_0000446601-mRNA-1"/>
    <property type="gene ID" value="BPAG_0000446601"/>
</dbReference>
<proteinExistence type="inferred from homology"/>
<evidence type="ECO:0000256" key="1">
    <source>
        <dbReference type="ARBA" id="ARBA00009431"/>
    </source>
</evidence>
<evidence type="ECO:0000313" key="3">
    <source>
        <dbReference type="EMBL" id="VDN85616.1"/>
    </source>
</evidence>
<dbReference type="EMBL" id="UZAD01002145">
    <property type="protein sequence ID" value="VDN85616.1"/>
    <property type="molecule type" value="Genomic_DNA"/>
</dbReference>
<keyword evidence="4" id="KW-1185">Reference proteome</keyword>
<dbReference type="Proteomes" id="UP000278627">
    <property type="component" value="Unassembled WGS sequence"/>
</dbReference>
<reference evidence="3 4" key="2">
    <citation type="submission" date="2018-11" db="EMBL/GenBank/DDBJ databases">
        <authorList>
            <consortium name="Pathogen Informatics"/>
        </authorList>
    </citation>
    <scope>NUCLEOTIDE SEQUENCE [LARGE SCALE GENOMIC DNA]</scope>
</reference>
<feature type="signal peptide" evidence="2">
    <location>
        <begin position="1"/>
        <end position="23"/>
    </location>
</feature>
<protein>
    <submittedName>
        <fullName evidence="5">Carboxypeptidase</fullName>
    </submittedName>
</protein>
<feature type="chain" id="PRO_5043121854" evidence="2">
    <location>
        <begin position="24"/>
        <end position="153"/>
    </location>
</feature>
<dbReference type="GO" id="GO:0006508">
    <property type="term" value="P:proteolysis"/>
    <property type="evidence" value="ECO:0007669"/>
    <property type="project" value="InterPro"/>
</dbReference>
<dbReference type="STRING" id="6280.A0A0N4T8C9"/>
<comment type="similarity">
    <text evidence="1">Belongs to the peptidase S10 family.</text>
</comment>
<gene>
    <name evidence="3" type="ORF">BPAG_LOCUS4430</name>
</gene>
<dbReference type="AlphaFoldDB" id="A0A0N4T8C9"/>
<dbReference type="PRINTS" id="PR00724">
    <property type="entry name" value="CRBOXYPTASEC"/>
</dbReference>
<name>A0A0N4T8C9_BRUPA</name>
<keyword evidence="2" id="KW-0732">Signal</keyword>
<evidence type="ECO:0000256" key="2">
    <source>
        <dbReference type="SAM" id="SignalP"/>
    </source>
</evidence>
<dbReference type="InterPro" id="IPR029058">
    <property type="entry name" value="AB_hydrolase_fold"/>
</dbReference>